<dbReference type="PANTHER" id="PTHR46825">
    <property type="entry name" value="D-ALANYL-D-ALANINE-CARBOXYPEPTIDASE/ENDOPEPTIDASE AMPH"/>
    <property type="match status" value="1"/>
</dbReference>
<keyword evidence="4" id="KW-1185">Reference proteome</keyword>
<dbReference type="RefSeq" id="WP_343890117.1">
    <property type="nucleotide sequence ID" value="NZ_BAAAEH010000029.1"/>
</dbReference>
<name>A0ABU9Y8B0_9SPHN</name>
<keyword evidence="1" id="KW-0732">Signal</keyword>
<organism evidence="3 4">
    <name type="scientific">Sphingomonas oligophenolica</name>
    <dbReference type="NCBI Taxonomy" id="301154"/>
    <lineage>
        <taxon>Bacteria</taxon>
        <taxon>Pseudomonadati</taxon>
        <taxon>Pseudomonadota</taxon>
        <taxon>Alphaproteobacteria</taxon>
        <taxon>Sphingomonadales</taxon>
        <taxon>Sphingomonadaceae</taxon>
        <taxon>Sphingomonas</taxon>
    </lineage>
</organism>
<reference evidence="3 4" key="1">
    <citation type="submission" date="2024-05" db="EMBL/GenBank/DDBJ databases">
        <authorList>
            <person name="Liu Q."/>
            <person name="Xin Y.-H."/>
        </authorList>
    </citation>
    <scope>NUCLEOTIDE SEQUENCE [LARGE SCALE GENOMIC DNA]</scope>
    <source>
        <strain evidence="3 4">CGMCC 1.10181</strain>
    </source>
</reference>
<keyword evidence="3" id="KW-0378">Hydrolase</keyword>
<protein>
    <submittedName>
        <fullName evidence="3">Serine hydrolase domain-containing protein</fullName>
        <ecNumber evidence="3">3.1.1.103</ecNumber>
    </submittedName>
</protein>
<evidence type="ECO:0000259" key="2">
    <source>
        <dbReference type="Pfam" id="PF00144"/>
    </source>
</evidence>
<evidence type="ECO:0000313" key="3">
    <source>
        <dbReference type="EMBL" id="MEN2792050.1"/>
    </source>
</evidence>
<feature type="chain" id="PRO_5045570261" evidence="1">
    <location>
        <begin position="19"/>
        <end position="369"/>
    </location>
</feature>
<feature type="domain" description="Beta-lactamase-related" evidence="2">
    <location>
        <begin position="72"/>
        <end position="359"/>
    </location>
</feature>
<dbReference type="Proteomes" id="UP001419910">
    <property type="component" value="Unassembled WGS sequence"/>
</dbReference>
<accession>A0ABU9Y8B0</accession>
<dbReference type="EC" id="3.1.1.103" evidence="3"/>
<dbReference type="InterPro" id="IPR050491">
    <property type="entry name" value="AmpC-like"/>
</dbReference>
<sequence length="369" mass="38257">MRRALILLLSLLAATARAADYKPASCSMRAPYAGRLHAGVVVPPPAIVPEAALGPAVTARLDAALAMIRDRTGAPAVTAAIGIEGRGLWTGGDTADPILFWASAGKTFTAVVVLQLVQEGKISLDDRVSRWVKDVPNGDVVTVRDLLAHTAGLFSANEDVKAHADPRYRGPAETLAIARRHGAMFCPGANWRYSNTGYDVLGEIVRIADHRPIDEAITARIIAPLGLKTLRALAPGGGANGVAPLVSKQEKPIDPSWAGAAGPIAGSAGDMVRFWAALLDGRLIKQPLVAAMTATLHPMFDQGTFYGLGAMVFDVPDGNKRLLWIGHAGGTPGASALVAYSPADHAFVAVALAGDGSAVASANALLKAL</sequence>
<dbReference type="Pfam" id="PF00144">
    <property type="entry name" value="Beta-lactamase"/>
    <property type="match status" value="1"/>
</dbReference>
<dbReference type="GO" id="GO:0016787">
    <property type="term" value="F:hydrolase activity"/>
    <property type="evidence" value="ECO:0007669"/>
    <property type="project" value="UniProtKB-KW"/>
</dbReference>
<dbReference type="PANTHER" id="PTHR46825:SF7">
    <property type="entry name" value="D-ALANYL-D-ALANINE CARBOXYPEPTIDASE"/>
    <property type="match status" value="1"/>
</dbReference>
<comment type="caution">
    <text evidence="3">The sequence shown here is derived from an EMBL/GenBank/DDBJ whole genome shotgun (WGS) entry which is preliminary data.</text>
</comment>
<evidence type="ECO:0000256" key="1">
    <source>
        <dbReference type="SAM" id="SignalP"/>
    </source>
</evidence>
<dbReference type="SUPFAM" id="SSF56601">
    <property type="entry name" value="beta-lactamase/transpeptidase-like"/>
    <property type="match status" value="1"/>
</dbReference>
<gene>
    <name evidence="3" type="ORF">ABC974_20645</name>
</gene>
<dbReference type="InterPro" id="IPR012338">
    <property type="entry name" value="Beta-lactam/transpept-like"/>
</dbReference>
<feature type="signal peptide" evidence="1">
    <location>
        <begin position="1"/>
        <end position="18"/>
    </location>
</feature>
<dbReference type="InterPro" id="IPR001466">
    <property type="entry name" value="Beta-lactam-related"/>
</dbReference>
<dbReference type="Gene3D" id="3.40.710.10">
    <property type="entry name" value="DD-peptidase/beta-lactamase superfamily"/>
    <property type="match status" value="1"/>
</dbReference>
<dbReference type="EMBL" id="JBDIME010000023">
    <property type="protein sequence ID" value="MEN2792050.1"/>
    <property type="molecule type" value="Genomic_DNA"/>
</dbReference>
<evidence type="ECO:0000313" key="4">
    <source>
        <dbReference type="Proteomes" id="UP001419910"/>
    </source>
</evidence>
<proteinExistence type="predicted"/>